<sequence>MSSASLPNYCAELSEDVIFEIAKRCHWKDIYSIRRVSKLCNNITKAKALWVQIIQTFRNSYPTTPPLHCLELPMAAYSTADLEVIFKRWISAQRAWQKRDALTLQPPTGLPFLEADLRNSFTDICKLIYIVPGGRWLVQFRIDGSACYYNLSCTAAASDSSIPTRYELIPSPTESPYSGSIMIFQPHVLQDYSVLTFVTGTCRKVHQTSWMVSIYRVTVADGRLVASRVRALYIDTHLALWGGDLRGDTVAIFLSDPDSNRVIAVDWVQAQDGAHDFPRRVLRIHDHTQHIALLPYNRLLVSTRNYSIVVDFSRSALHTHIPSIAEADSEFDPAWEQRVRSSGEPDDWVWDSWMDYALSCPYIMPHGFGVNTHTDSDDKVTVRQLILDSQDDHGYAVLGLEFEYLPHSHNSSPVSHSVIYRFGSCPTRLHLMASVVGYTNAISPTFSNSQVALSVRWPPSVGSAGAEVDLDAGDGVGALMARDVVIMKSEDPQLKDVPFGHVTLLDEGTSRVVLFNYVDEEEPQLDGKPRVFVSDLL</sequence>
<name>A0A8H5B296_9AGAR</name>
<proteinExistence type="predicted"/>
<dbReference type="OrthoDB" id="3068592at2759"/>
<gene>
    <name evidence="1" type="ORF">D9619_012004</name>
</gene>
<accession>A0A8H5B296</accession>
<dbReference type="Proteomes" id="UP000567179">
    <property type="component" value="Unassembled WGS sequence"/>
</dbReference>
<evidence type="ECO:0000313" key="2">
    <source>
        <dbReference type="Proteomes" id="UP000567179"/>
    </source>
</evidence>
<keyword evidence="2" id="KW-1185">Reference proteome</keyword>
<organism evidence="1 2">
    <name type="scientific">Psilocybe cf. subviscida</name>
    <dbReference type="NCBI Taxonomy" id="2480587"/>
    <lineage>
        <taxon>Eukaryota</taxon>
        <taxon>Fungi</taxon>
        <taxon>Dikarya</taxon>
        <taxon>Basidiomycota</taxon>
        <taxon>Agaricomycotina</taxon>
        <taxon>Agaricomycetes</taxon>
        <taxon>Agaricomycetidae</taxon>
        <taxon>Agaricales</taxon>
        <taxon>Agaricineae</taxon>
        <taxon>Strophariaceae</taxon>
        <taxon>Psilocybe</taxon>
    </lineage>
</organism>
<comment type="caution">
    <text evidence="1">The sequence shown here is derived from an EMBL/GenBank/DDBJ whole genome shotgun (WGS) entry which is preliminary data.</text>
</comment>
<dbReference type="EMBL" id="JAACJJ010000044">
    <property type="protein sequence ID" value="KAF5314392.1"/>
    <property type="molecule type" value="Genomic_DNA"/>
</dbReference>
<dbReference type="AlphaFoldDB" id="A0A8H5B296"/>
<reference evidence="1 2" key="1">
    <citation type="journal article" date="2020" name="ISME J.">
        <title>Uncovering the hidden diversity of litter-decomposition mechanisms in mushroom-forming fungi.</title>
        <authorList>
            <person name="Floudas D."/>
            <person name="Bentzer J."/>
            <person name="Ahren D."/>
            <person name="Johansson T."/>
            <person name="Persson P."/>
            <person name="Tunlid A."/>
        </authorList>
    </citation>
    <scope>NUCLEOTIDE SEQUENCE [LARGE SCALE GENOMIC DNA]</scope>
    <source>
        <strain evidence="1 2">CBS 101986</strain>
    </source>
</reference>
<protein>
    <recommendedName>
        <fullName evidence="3">F-box domain-containing protein</fullName>
    </recommendedName>
</protein>
<evidence type="ECO:0000313" key="1">
    <source>
        <dbReference type="EMBL" id="KAF5314392.1"/>
    </source>
</evidence>
<evidence type="ECO:0008006" key="3">
    <source>
        <dbReference type="Google" id="ProtNLM"/>
    </source>
</evidence>